<proteinExistence type="predicted"/>
<feature type="transmembrane region" description="Helical" evidence="1">
    <location>
        <begin position="39"/>
        <end position="64"/>
    </location>
</feature>
<evidence type="ECO:0008006" key="4">
    <source>
        <dbReference type="Google" id="ProtNLM"/>
    </source>
</evidence>
<gene>
    <name evidence="2" type="ORF">GCM10009710_29500</name>
</gene>
<reference evidence="2 3" key="1">
    <citation type="journal article" date="2019" name="Int. J. Syst. Evol. Microbiol.">
        <title>The Global Catalogue of Microorganisms (GCM) 10K type strain sequencing project: providing services to taxonomists for standard genome sequencing and annotation.</title>
        <authorList>
            <consortium name="The Broad Institute Genomics Platform"/>
            <consortium name="The Broad Institute Genome Sequencing Center for Infectious Disease"/>
            <person name="Wu L."/>
            <person name="Ma J."/>
        </authorList>
    </citation>
    <scope>NUCLEOTIDE SEQUENCE [LARGE SCALE GENOMIC DNA]</scope>
    <source>
        <strain evidence="2 3">JCM 13518</strain>
    </source>
</reference>
<sequence length="88" mass="9822">MSVIDLPNTASAHAYTWSSNAVHRARVKIEDGLVRYDGWFLVFTAVILGLGASITAGIAIWCVVKQKKKFTGEWGFKDFGLKVRFECK</sequence>
<evidence type="ECO:0000313" key="2">
    <source>
        <dbReference type="EMBL" id="GAA1747542.1"/>
    </source>
</evidence>
<name>A0ABN2K3X1_9ACTN</name>
<keyword evidence="3" id="KW-1185">Reference proteome</keyword>
<dbReference type="EMBL" id="BAAAME010000005">
    <property type="protein sequence ID" value="GAA1747542.1"/>
    <property type="molecule type" value="Genomic_DNA"/>
</dbReference>
<evidence type="ECO:0000256" key="1">
    <source>
        <dbReference type="SAM" id="Phobius"/>
    </source>
</evidence>
<comment type="caution">
    <text evidence="2">The sequence shown here is derived from an EMBL/GenBank/DDBJ whole genome shotgun (WGS) entry which is preliminary data.</text>
</comment>
<keyword evidence="1" id="KW-0812">Transmembrane</keyword>
<dbReference type="RefSeq" id="WP_344202976.1">
    <property type="nucleotide sequence ID" value="NZ_BAAAME010000005.1"/>
</dbReference>
<accession>A0ABN2K3X1</accession>
<keyword evidence="1" id="KW-1133">Transmembrane helix</keyword>
<dbReference type="Proteomes" id="UP001501057">
    <property type="component" value="Unassembled WGS sequence"/>
</dbReference>
<keyword evidence="1" id="KW-0472">Membrane</keyword>
<evidence type="ECO:0000313" key="3">
    <source>
        <dbReference type="Proteomes" id="UP001501057"/>
    </source>
</evidence>
<protein>
    <recommendedName>
        <fullName evidence="4">Transmembrane protein</fullName>
    </recommendedName>
</protein>
<organism evidence="2 3">
    <name type="scientific">Aeromicrobium alkaliterrae</name>
    <dbReference type="NCBI Taxonomy" id="302168"/>
    <lineage>
        <taxon>Bacteria</taxon>
        <taxon>Bacillati</taxon>
        <taxon>Actinomycetota</taxon>
        <taxon>Actinomycetes</taxon>
        <taxon>Propionibacteriales</taxon>
        <taxon>Nocardioidaceae</taxon>
        <taxon>Aeromicrobium</taxon>
    </lineage>
</organism>